<gene>
    <name evidence="3" type="ORF">SAMN00790413_04468</name>
</gene>
<evidence type="ECO:0000256" key="2">
    <source>
        <dbReference type="SAM" id="Phobius"/>
    </source>
</evidence>
<feature type="compositionally biased region" description="Low complexity" evidence="1">
    <location>
        <begin position="164"/>
        <end position="176"/>
    </location>
</feature>
<keyword evidence="4" id="KW-1185">Reference proteome</keyword>
<evidence type="ECO:0000256" key="1">
    <source>
        <dbReference type="SAM" id="MobiDB-lite"/>
    </source>
</evidence>
<evidence type="ECO:0000313" key="4">
    <source>
        <dbReference type="Proteomes" id="UP000192582"/>
    </source>
</evidence>
<dbReference type="AlphaFoldDB" id="A0A1W1UJC1"/>
<reference evidence="3 4" key="1">
    <citation type="submission" date="2017-04" db="EMBL/GenBank/DDBJ databases">
        <authorList>
            <person name="Afonso C.L."/>
            <person name="Miller P.J."/>
            <person name="Scott M.A."/>
            <person name="Spackman E."/>
            <person name="Goraichik I."/>
            <person name="Dimitrov K.M."/>
            <person name="Suarez D.L."/>
            <person name="Swayne D.E."/>
        </authorList>
    </citation>
    <scope>NUCLEOTIDE SEQUENCE [LARGE SCALE GENOMIC DNA]</scope>
    <source>
        <strain evidence="3 4">KR-140</strain>
    </source>
</reference>
<sequence length="188" mass="20837">MRELLTTMLKLRPEGWLSLIAIMLPLTVVFAAALVKAASGRRQERTFIKLVRERLAPALDAEDAPESDEMAEDALVIAKTFLMQGGTSGSPPTKWSCRPLSMGAGKSGRSTCIRRSGTSRSADRADKRALPAVLELARRWWPYTEQRISSVHIRRVCCSPRSAARSRPVSRRSSPCWCRTNGSARRSP</sequence>
<proteinExistence type="predicted"/>
<name>A0A1W1UJC1_9DEIO</name>
<keyword evidence="2" id="KW-0472">Membrane</keyword>
<keyword evidence="2" id="KW-0812">Transmembrane</keyword>
<accession>A0A1W1UJC1</accession>
<keyword evidence="2" id="KW-1133">Transmembrane helix</keyword>
<feature type="region of interest" description="Disordered" evidence="1">
    <location>
        <begin position="87"/>
        <end position="126"/>
    </location>
</feature>
<feature type="transmembrane region" description="Helical" evidence="2">
    <location>
        <begin position="15"/>
        <end position="35"/>
    </location>
</feature>
<dbReference type="EMBL" id="FWWU01000005">
    <property type="protein sequence ID" value="SMB81113.1"/>
    <property type="molecule type" value="Genomic_DNA"/>
</dbReference>
<protein>
    <submittedName>
        <fullName evidence="3">Uncharacterized protein</fullName>
    </submittedName>
</protein>
<feature type="region of interest" description="Disordered" evidence="1">
    <location>
        <begin position="164"/>
        <end position="188"/>
    </location>
</feature>
<dbReference type="STRING" id="695939.SAMN00790413_04468"/>
<evidence type="ECO:0000313" key="3">
    <source>
        <dbReference type="EMBL" id="SMB81113.1"/>
    </source>
</evidence>
<organism evidence="3 4">
    <name type="scientific">Deinococcus hopiensis KR-140</name>
    <dbReference type="NCBI Taxonomy" id="695939"/>
    <lineage>
        <taxon>Bacteria</taxon>
        <taxon>Thermotogati</taxon>
        <taxon>Deinococcota</taxon>
        <taxon>Deinococci</taxon>
        <taxon>Deinococcales</taxon>
        <taxon>Deinococcaceae</taxon>
        <taxon>Deinococcus</taxon>
    </lineage>
</organism>
<dbReference type="Proteomes" id="UP000192582">
    <property type="component" value="Unassembled WGS sequence"/>
</dbReference>